<sequence>MDSSDQPSNDIYGYSNDVETETFLNYTYIARQILCQAINSHSEIDLIVDATRKINKLSTHLVVQCREHFRSTIIYVILDYVSMLSKFHLQQPVKAKYDQNKPVPIGKSVNGIPAGAGTRPESGLSCRITKKPVK</sequence>
<evidence type="ECO:0000313" key="2">
    <source>
        <dbReference type="EMBL" id="CAF1013775.1"/>
    </source>
</evidence>
<reference evidence="2" key="1">
    <citation type="submission" date="2021-02" db="EMBL/GenBank/DDBJ databases">
        <authorList>
            <person name="Nowell W R."/>
        </authorList>
    </citation>
    <scope>NUCLEOTIDE SEQUENCE</scope>
</reference>
<dbReference type="AlphaFoldDB" id="A0A8S2DYW6"/>
<dbReference type="Proteomes" id="UP000677228">
    <property type="component" value="Unassembled WGS sequence"/>
</dbReference>
<dbReference type="EMBL" id="CAJOBA010006775">
    <property type="protein sequence ID" value="CAF3782768.1"/>
    <property type="molecule type" value="Genomic_DNA"/>
</dbReference>
<evidence type="ECO:0000313" key="3">
    <source>
        <dbReference type="EMBL" id="CAF3782768.1"/>
    </source>
</evidence>
<dbReference type="Proteomes" id="UP000682733">
    <property type="component" value="Unassembled WGS sequence"/>
</dbReference>
<name>A0A8S2DYW6_9BILA</name>
<feature type="region of interest" description="Disordered" evidence="1">
    <location>
        <begin position="108"/>
        <end position="134"/>
    </location>
</feature>
<evidence type="ECO:0000313" key="4">
    <source>
        <dbReference type="Proteomes" id="UP000677228"/>
    </source>
</evidence>
<evidence type="ECO:0000256" key="1">
    <source>
        <dbReference type="SAM" id="MobiDB-lite"/>
    </source>
</evidence>
<accession>A0A8S2DYW6</accession>
<dbReference type="EMBL" id="CAJNOK010006767">
    <property type="protein sequence ID" value="CAF1013775.1"/>
    <property type="molecule type" value="Genomic_DNA"/>
</dbReference>
<organism evidence="2 4">
    <name type="scientific">Didymodactylos carnosus</name>
    <dbReference type="NCBI Taxonomy" id="1234261"/>
    <lineage>
        <taxon>Eukaryota</taxon>
        <taxon>Metazoa</taxon>
        <taxon>Spiralia</taxon>
        <taxon>Gnathifera</taxon>
        <taxon>Rotifera</taxon>
        <taxon>Eurotatoria</taxon>
        <taxon>Bdelloidea</taxon>
        <taxon>Philodinida</taxon>
        <taxon>Philodinidae</taxon>
        <taxon>Didymodactylos</taxon>
    </lineage>
</organism>
<protein>
    <submittedName>
        <fullName evidence="2">Uncharacterized protein</fullName>
    </submittedName>
</protein>
<proteinExistence type="predicted"/>
<comment type="caution">
    <text evidence="2">The sequence shown here is derived from an EMBL/GenBank/DDBJ whole genome shotgun (WGS) entry which is preliminary data.</text>
</comment>
<gene>
    <name evidence="2" type="ORF">OVA965_LOCUS15174</name>
    <name evidence="3" type="ORF">TMI583_LOCUS15183</name>
</gene>